<sequence length="87" mass="10155">METKIKDLVVEKSPHYNQLLLFAVVLMSTVWNWRNKICHRGAKLDLIVMLQEVSKAFNEHQQARTQEGTITRRNAARIHAQNGWTKL</sequence>
<dbReference type="Proteomes" id="UP001642360">
    <property type="component" value="Unassembled WGS sequence"/>
</dbReference>
<evidence type="ECO:0000313" key="3">
    <source>
        <dbReference type="Proteomes" id="UP001642360"/>
    </source>
</evidence>
<organism evidence="2 3">
    <name type="scientific">Ilex paraguariensis</name>
    <name type="common">yerba mate</name>
    <dbReference type="NCBI Taxonomy" id="185542"/>
    <lineage>
        <taxon>Eukaryota</taxon>
        <taxon>Viridiplantae</taxon>
        <taxon>Streptophyta</taxon>
        <taxon>Embryophyta</taxon>
        <taxon>Tracheophyta</taxon>
        <taxon>Spermatophyta</taxon>
        <taxon>Magnoliopsida</taxon>
        <taxon>eudicotyledons</taxon>
        <taxon>Gunneridae</taxon>
        <taxon>Pentapetalae</taxon>
        <taxon>asterids</taxon>
        <taxon>campanulids</taxon>
        <taxon>Aquifoliales</taxon>
        <taxon>Aquifoliaceae</taxon>
        <taxon>Ilex</taxon>
    </lineage>
</organism>
<gene>
    <name evidence="2" type="ORF">ILEXP_LOCUS31411</name>
</gene>
<name>A0ABC8T653_9AQUA</name>
<evidence type="ECO:0000256" key="1">
    <source>
        <dbReference type="SAM" id="Phobius"/>
    </source>
</evidence>
<feature type="transmembrane region" description="Helical" evidence="1">
    <location>
        <begin position="15"/>
        <end position="33"/>
    </location>
</feature>
<protein>
    <submittedName>
        <fullName evidence="2">Uncharacterized protein</fullName>
    </submittedName>
</protein>
<accession>A0ABC8T653</accession>
<comment type="caution">
    <text evidence="2">The sequence shown here is derived from an EMBL/GenBank/DDBJ whole genome shotgun (WGS) entry which is preliminary data.</text>
</comment>
<keyword evidence="1" id="KW-0812">Transmembrane</keyword>
<dbReference type="AlphaFoldDB" id="A0ABC8T653"/>
<reference evidence="2 3" key="1">
    <citation type="submission" date="2024-02" db="EMBL/GenBank/DDBJ databases">
        <authorList>
            <person name="Vignale AGUSTIN F."/>
            <person name="Sosa J E."/>
            <person name="Modenutti C."/>
        </authorList>
    </citation>
    <scope>NUCLEOTIDE SEQUENCE [LARGE SCALE GENOMIC DNA]</scope>
</reference>
<dbReference type="EMBL" id="CAUOFW020003891">
    <property type="protein sequence ID" value="CAK9162538.1"/>
    <property type="molecule type" value="Genomic_DNA"/>
</dbReference>
<evidence type="ECO:0000313" key="2">
    <source>
        <dbReference type="EMBL" id="CAK9162538.1"/>
    </source>
</evidence>
<keyword evidence="3" id="KW-1185">Reference proteome</keyword>
<keyword evidence="1" id="KW-1133">Transmembrane helix</keyword>
<keyword evidence="1" id="KW-0472">Membrane</keyword>
<proteinExistence type="predicted"/>